<sequence>MDHVQLSDHVVLLRGTDGGAYPYGNPIRVHGGQTTVQIDASLDQTDCAADLVLLSHYHEDHVVGLGEIAAPVMAHRRDLAATASWDEFRRAMNVPEGAIGEELRREFRWSERPDATAFDDDTVIDVGGGVRIHVVPLPGHTAGHSGFFVEPDGVFFTADVDLSSFGPVYADLGSTLPDVRTSLARCAQIEAAVYTTFHHKGPYTDRERYLADLAVHEAALDRREQRIRELLDHHAPVAKELVGRGVVFRVGGRRPWYADAMEEATIAAHLEEIL</sequence>
<name>A0ABP7NKG4_9ACTN</name>
<gene>
    <name evidence="2" type="ORF">GCM10022231_01740</name>
</gene>
<reference evidence="3" key="1">
    <citation type="journal article" date="2019" name="Int. J. Syst. Evol. Microbiol.">
        <title>The Global Catalogue of Microorganisms (GCM) 10K type strain sequencing project: providing services to taxonomists for standard genome sequencing and annotation.</title>
        <authorList>
            <consortium name="The Broad Institute Genomics Platform"/>
            <consortium name="The Broad Institute Genome Sequencing Center for Infectious Disease"/>
            <person name="Wu L."/>
            <person name="Ma J."/>
        </authorList>
    </citation>
    <scope>NUCLEOTIDE SEQUENCE [LARGE SCALE GENOMIC DNA]</scope>
    <source>
        <strain evidence="3">JCM 16923</strain>
    </source>
</reference>
<dbReference type="EMBL" id="BAAAZW010000001">
    <property type="protein sequence ID" value="GAA3948231.1"/>
    <property type="molecule type" value="Genomic_DNA"/>
</dbReference>
<feature type="domain" description="Metallo-beta-lactamase" evidence="1">
    <location>
        <begin position="23"/>
        <end position="197"/>
    </location>
</feature>
<evidence type="ECO:0000313" key="2">
    <source>
        <dbReference type="EMBL" id="GAA3948231.1"/>
    </source>
</evidence>
<evidence type="ECO:0000313" key="3">
    <source>
        <dbReference type="Proteomes" id="UP001418444"/>
    </source>
</evidence>
<keyword evidence="3" id="KW-1185">Reference proteome</keyword>
<dbReference type="Gene3D" id="3.60.15.10">
    <property type="entry name" value="Ribonuclease Z/Hydroxyacylglutathione hydrolase-like"/>
    <property type="match status" value="1"/>
</dbReference>
<proteinExistence type="predicted"/>
<comment type="caution">
    <text evidence="2">The sequence shown here is derived from an EMBL/GenBank/DDBJ whole genome shotgun (WGS) entry which is preliminary data.</text>
</comment>
<evidence type="ECO:0000259" key="1">
    <source>
        <dbReference type="SMART" id="SM00849"/>
    </source>
</evidence>
<protein>
    <submittedName>
        <fullName evidence="2">MBL fold metallo-hydrolase</fullName>
    </submittedName>
</protein>
<dbReference type="SMART" id="SM00849">
    <property type="entry name" value="Lactamase_B"/>
    <property type="match status" value="1"/>
</dbReference>
<dbReference type="InterPro" id="IPR036866">
    <property type="entry name" value="RibonucZ/Hydroxyglut_hydro"/>
</dbReference>
<dbReference type="Pfam" id="PF00753">
    <property type="entry name" value="Lactamase_B"/>
    <property type="match status" value="1"/>
</dbReference>
<dbReference type="SUPFAM" id="SSF56281">
    <property type="entry name" value="Metallo-hydrolase/oxidoreductase"/>
    <property type="match status" value="1"/>
</dbReference>
<dbReference type="RefSeq" id="WP_344779633.1">
    <property type="nucleotide sequence ID" value="NZ_BAAAZW010000001.1"/>
</dbReference>
<dbReference type="InterPro" id="IPR050855">
    <property type="entry name" value="NDM-1-like"/>
</dbReference>
<accession>A0ABP7NKG4</accession>
<dbReference type="CDD" id="cd06262">
    <property type="entry name" value="metallo-hydrolase-like_MBL-fold"/>
    <property type="match status" value="1"/>
</dbReference>
<dbReference type="PANTHER" id="PTHR42951">
    <property type="entry name" value="METALLO-BETA-LACTAMASE DOMAIN-CONTAINING"/>
    <property type="match status" value="1"/>
</dbReference>
<dbReference type="InterPro" id="IPR001279">
    <property type="entry name" value="Metallo-B-lactamas"/>
</dbReference>
<dbReference type="Proteomes" id="UP001418444">
    <property type="component" value="Unassembled WGS sequence"/>
</dbReference>
<organism evidence="2 3">
    <name type="scientific">Gordonia caeni</name>
    <dbReference type="NCBI Taxonomy" id="1007097"/>
    <lineage>
        <taxon>Bacteria</taxon>
        <taxon>Bacillati</taxon>
        <taxon>Actinomycetota</taxon>
        <taxon>Actinomycetes</taxon>
        <taxon>Mycobacteriales</taxon>
        <taxon>Gordoniaceae</taxon>
        <taxon>Gordonia</taxon>
    </lineage>
</organism>